<dbReference type="PANTHER" id="PTHR47694:SF1">
    <property type="entry name" value="PLANT UBX DOMAIN-CONTAINING PROTEIN 2"/>
    <property type="match status" value="1"/>
</dbReference>
<protein>
    <submittedName>
        <fullName evidence="6">Plant UBX domain-containing protein 2</fullName>
    </submittedName>
</protein>
<dbReference type="FunFam" id="3.10.20.90:FF:000185">
    <property type="entry name" value="UBX domain-containing protein 6"/>
    <property type="match status" value="1"/>
</dbReference>
<evidence type="ECO:0000313" key="7">
    <source>
        <dbReference type="Proteomes" id="UP000436088"/>
    </source>
</evidence>
<dbReference type="SUPFAM" id="SSF54236">
    <property type="entry name" value="Ubiquitin-like"/>
    <property type="match status" value="1"/>
</dbReference>
<dbReference type="InterPro" id="IPR029071">
    <property type="entry name" value="Ubiquitin-like_domsf"/>
</dbReference>
<feature type="region of interest" description="Disordered" evidence="4">
    <location>
        <begin position="17"/>
        <end position="75"/>
    </location>
</feature>
<dbReference type="OrthoDB" id="49605at2759"/>
<evidence type="ECO:0000313" key="6">
    <source>
        <dbReference type="EMBL" id="KAE8699020.1"/>
    </source>
</evidence>
<keyword evidence="2" id="KW-0833">Ubl conjugation pathway</keyword>
<dbReference type="InterPro" id="IPR001012">
    <property type="entry name" value="UBX_dom"/>
</dbReference>
<dbReference type="AlphaFoldDB" id="A0A6A3A3W7"/>
<evidence type="ECO:0000256" key="3">
    <source>
        <dbReference type="ARBA" id="ARBA00023136"/>
    </source>
</evidence>
<dbReference type="Pfam" id="PF00789">
    <property type="entry name" value="UBX"/>
    <property type="match status" value="1"/>
</dbReference>
<feature type="compositionally biased region" description="Polar residues" evidence="4">
    <location>
        <begin position="17"/>
        <end position="52"/>
    </location>
</feature>
<keyword evidence="3" id="KW-0472">Membrane</keyword>
<dbReference type="GO" id="GO:0016020">
    <property type="term" value="C:membrane"/>
    <property type="evidence" value="ECO:0007669"/>
    <property type="project" value="UniProtKB-SubCell"/>
</dbReference>
<evidence type="ECO:0000256" key="4">
    <source>
        <dbReference type="SAM" id="MobiDB-lite"/>
    </source>
</evidence>
<feature type="domain" description="UBX" evidence="5">
    <location>
        <begin position="148"/>
        <end position="232"/>
    </location>
</feature>
<name>A0A6A3A3W7_HIBSY</name>
<dbReference type="Proteomes" id="UP000436088">
    <property type="component" value="Unassembled WGS sequence"/>
</dbReference>
<dbReference type="PROSITE" id="PS50033">
    <property type="entry name" value="UBX"/>
    <property type="match status" value="1"/>
</dbReference>
<feature type="compositionally biased region" description="Low complexity" evidence="4">
    <location>
        <begin position="60"/>
        <end position="75"/>
    </location>
</feature>
<proteinExistence type="predicted"/>
<sequence length="259" mass="28930">MPMKEKWGGFVKKVNNQFSSSGNFKGQGRVLSSSSSGPVNQIPTCPSQAQTASPKPIPPQSSSSSSYSSNSNPLPSKPTRNLIILLSIRVFFSVPESVAAKIELPDSFYNLSADELKREAELRKKKIAESQLLLPKSYKQKQEKATRRKYRRTMIRIQFPDRVVLQAVFSPWEPTSNLYKFVSSSLKEPALEFELLDPILVKRRVIPSFPAAGQKPRTLDDEDLVPSALIKFKPIETDSIVFTGLSNELLEMSEPLVSN</sequence>
<dbReference type="Gene3D" id="3.10.20.90">
    <property type="entry name" value="Phosphatidylinositol 3-kinase Catalytic Subunit, Chain A, domain 1"/>
    <property type="match status" value="1"/>
</dbReference>
<dbReference type="GO" id="GO:0050832">
    <property type="term" value="P:defense response to fungus"/>
    <property type="evidence" value="ECO:0007669"/>
    <property type="project" value="TreeGrafter"/>
</dbReference>
<accession>A0A6A3A3W7</accession>
<evidence type="ECO:0000259" key="5">
    <source>
        <dbReference type="PROSITE" id="PS50033"/>
    </source>
</evidence>
<evidence type="ECO:0000256" key="2">
    <source>
        <dbReference type="ARBA" id="ARBA00022786"/>
    </source>
</evidence>
<reference evidence="6" key="1">
    <citation type="submission" date="2019-09" db="EMBL/GenBank/DDBJ databases">
        <title>Draft genome information of white flower Hibiscus syriacus.</title>
        <authorList>
            <person name="Kim Y.-M."/>
        </authorList>
    </citation>
    <scope>NUCLEOTIDE SEQUENCE [LARGE SCALE GENOMIC DNA]</scope>
    <source>
        <strain evidence="6">YM2019G1</strain>
    </source>
</reference>
<organism evidence="6 7">
    <name type="scientific">Hibiscus syriacus</name>
    <name type="common">Rose of Sharon</name>
    <dbReference type="NCBI Taxonomy" id="106335"/>
    <lineage>
        <taxon>Eukaryota</taxon>
        <taxon>Viridiplantae</taxon>
        <taxon>Streptophyta</taxon>
        <taxon>Embryophyta</taxon>
        <taxon>Tracheophyta</taxon>
        <taxon>Spermatophyta</taxon>
        <taxon>Magnoliopsida</taxon>
        <taxon>eudicotyledons</taxon>
        <taxon>Gunneridae</taxon>
        <taxon>Pentapetalae</taxon>
        <taxon>rosids</taxon>
        <taxon>malvids</taxon>
        <taxon>Malvales</taxon>
        <taxon>Malvaceae</taxon>
        <taxon>Malvoideae</taxon>
        <taxon>Hibiscus</taxon>
    </lineage>
</organism>
<gene>
    <name evidence="6" type="ORF">F3Y22_tig00110597pilonHSYRG01313</name>
</gene>
<keyword evidence="7" id="KW-1185">Reference proteome</keyword>
<comment type="caution">
    <text evidence="6">The sequence shown here is derived from an EMBL/GenBank/DDBJ whole genome shotgun (WGS) entry which is preliminary data.</text>
</comment>
<dbReference type="PANTHER" id="PTHR47694">
    <property type="entry name" value="PLANT UBX DOMAIN-CONTAINING PROTEIN 2"/>
    <property type="match status" value="1"/>
</dbReference>
<dbReference type="EMBL" id="VEPZ02001044">
    <property type="protein sequence ID" value="KAE8699020.1"/>
    <property type="molecule type" value="Genomic_DNA"/>
</dbReference>
<comment type="subcellular location">
    <subcellularLocation>
        <location evidence="1">Membrane</location>
        <topology evidence="1">Peripheral membrane protein</topology>
    </subcellularLocation>
</comment>
<evidence type="ECO:0000256" key="1">
    <source>
        <dbReference type="ARBA" id="ARBA00004170"/>
    </source>
</evidence>